<dbReference type="AlphaFoldDB" id="A0A1G9HFA4"/>
<protein>
    <submittedName>
        <fullName evidence="1">Uncharacterized protein</fullName>
    </submittedName>
</protein>
<evidence type="ECO:0000313" key="3">
    <source>
        <dbReference type="Proteomes" id="UP000198811"/>
    </source>
</evidence>
<organism evidence="1 4">
    <name type="scientific">Clostridium cochlearium</name>
    <dbReference type="NCBI Taxonomy" id="1494"/>
    <lineage>
        <taxon>Bacteria</taxon>
        <taxon>Bacillati</taxon>
        <taxon>Bacillota</taxon>
        <taxon>Clostridia</taxon>
        <taxon>Eubacteriales</taxon>
        <taxon>Clostridiaceae</taxon>
        <taxon>Clostridium</taxon>
    </lineage>
</organism>
<evidence type="ECO:0000313" key="1">
    <source>
        <dbReference type="EMBL" id="NOH15417.1"/>
    </source>
</evidence>
<sequence>MFESALVIYGDLGQKTKELKETGIFDRNIDIFMIGGVVGILFDRRKKNMVDKNYNTKVFADTLLREKTRIKYLASLAYLIENIDKGNNENELLKNAFSDWFSETYSEGINKENNKYNLFLEYALGGIGILYDKIIGTAADKDGYMRNFYYFIQEINKMDISSNKDRLFKSLLNT</sequence>
<dbReference type="EMBL" id="FNGL01000007">
    <property type="protein sequence ID" value="SDL11384.1"/>
    <property type="molecule type" value="Genomic_DNA"/>
</dbReference>
<gene>
    <name evidence="1" type="ORF">HMJ28_03290</name>
    <name evidence="2" type="ORF">SAMN05216497_10786</name>
</gene>
<reference evidence="1 4" key="2">
    <citation type="submission" date="2020-05" db="EMBL/GenBank/DDBJ databases">
        <title>Draft genome sequence of Clostridium cochlearium strain AGROS13 isolated from a sheep dairy farm in New Zealand.</title>
        <authorList>
            <person name="Gupta T.B."/>
            <person name="Jauregui R."/>
            <person name="Risson A.N."/>
            <person name="Brightwell G."/>
            <person name="Maclean P."/>
        </authorList>
    </citation>
    <scope>NUCLEOTIDE SEQUENCE [LARGE SCALE GENOMIC DNA]</scope>
    <source>
        <strain evidence="1 4">AGROS13</strain>
    </source>
</reference>
<dbReference type="RefSeq" id="WP_089865329.1">
    <property type="nucleotide sequence ID" value="NZ_FNGL01000007.1"/>
</dbReference>
<keyword evidence="3" id="KW-1185">Reference proteome</keyword>
<dbReference type="EMBL" id="JABFIF010000003">
    <property type="protein sequence ID" value="NOH15417.1"/>
    <property type="molecule type" value="Genomic_DNA"/>
</dbReference>
<dbReference type="STRING" id="1494.SAMN05216497_10786"/>
<reference evidence="2 3" key="1">
    <citation type="submission" date="2016-10" db="EMBL/GenBank/DDBJ databases">
        <authorList>
            <person name="Varghese N."/>
            <person name="Submissions S."/>
        </authorList>
    </citation>
    <scope>NUCLEOTIDE SEQUENCE [LARGE SCALE GENOMIC DNA]</scope>
    <source>
        <strain evidence="2 3">NLAE-zl-C224</strain>
    </source>
</reference>
<dbReference type="Proteomes" id="UP000198811">
    <property type="component" value="Unassembled WGS sequence"/>
</dbReference>
<dbReference type="Proteomes" id="UP000528432">
    <property type="component" value="Unassembled WGS sequence"/>
</dbReference>
<comment type="caution">
    <text evidence="1">The sequence shown here is derived from an EMBL/GenBank/DDBJ whole genome shotgun (WGS) entry which is preliminary data.</text>
</comment>
<dbReference type="OrthoDB" id="1957719at2"/>
<proteinExistence type="predicted"/>
<name>A0A1G9HFA4_CLOCO</name>
<evidence type="ECO:0000313" key="4">
    <source>
        <dbReference type="Proteomes" id="UP000528432"/>
    </source>
</evidence>
<accession>A0A1G9HFA4</accession>
<evidence type="ECO:0000313" key="2">
    <source>
        <dbReference type="EMBL" id="SDL11384.1"/>
    </source>
</evidence>